<dbReference type="Proteomes" id="UP000750334">
    <property type="component" value="Unassembled WGS sequence"/>
</dbReference>
<comment type="subcellular location">
    <subcellularLocation>
        <location evidence="1">Nucleus</location>
        <location evidence="1">Nucleolus</location>
    </subcellularLocation>
</comment>
<gene>
    <name evidence="10" type="primary">EFG1</name>
    <name evidence="10" type="ORF">C6P45_004447</name>
</gene>
<evidence type="ECO:0000313" key="10">
    <source>
        <dbReference type="EMBL" id="KAG0671978.1"/>
    </source>
</evidence>
<evidence type="ECO:0000256" key="1">
    <source>
        <dbReference type="ARBA" id="ARBA00004604"/>
    </source>
</evidence>
<feature type="compositionally biased region" description="Basic and acidic residues" evidence="9">
    <location>
        <begin position="194"/>
        <end position="218"/>
    </location>
</feature>
<dbReference type="AlphaFoldDB" id="A0A9P6WEB6"/>
<dbReference type="GO" id="GO:0005730">
    <property type="term" value="C:nucleolus"/>
    <property type="evidence" value="ECO:0007669"/>
    <property type="project" value="UniProtKB-SubCell"/>
</dbReference>
<keyword evidence="11" id="KW-1185">Reference proteome</keyword>
<name>A0A9P6WEB6_MAUEX</name>
<sequence length="231" mass="27288">MAYPKQQKKQRSMGSSLEMAQYLGAGTNKIKKRIRDIERLLTKKKDILPDTVLLEKERTLEALRLELTNAELNQKAKKYSTKYHMVRFFERKKALKKYNQCLRKIEKITDEEREAYNKRLLGRKIDVCYVVNFPKTEKYVSLYPSLDKPEPTDSKSYIQRKTIRDLIAKQLEEGKLPVSFEDILKGKTLEKHIHGTVVENEKNHSVKSKETNSKKEQQPEDEEDEEDDFFE</sequence>
<feature type="region of interest" description="Disordered" evidence="9">
    <location>
        <begin position="194"/>
        <end position="231"/>
    </location>
</feature>
<evidence type="ECO:0000313" key="11">
    <source>
        <dbReference type="Proteomes" id="UP000750334"/>
    </source>
</evidence>
<evidence type="ECO:0000256" key="4">
    <source>
        <dbReference type="ARBA" id="ARBA00019827"/>
    </source>
</evidence>
<keyword evidence="6 8" id="KW-0175">Coiled coil</keyword>
<evidence type="ECO:0000256" key="5">
    <source>
        <dbReference type="ARBA" id="ARBA00022552"/>
    </source>
</evidence>
<evidence type="ECO:0000256" key="7">
    <source>
        <dbReference type="ARBA" id="ARBA00023242"/>
    </source>
</evidence>
<comment type="caution">
    <text evidence="10">The sequence shown here is derived from an EMBL/GenBank/DDBJ whole genome shotgun (WGS) entry which is preliminary data.</text>
</comment>
<dbReference type="PANTHER" id="PTHR33911:SF1">
    <property type="entry name" value="RRNA-PROCESSING PROTEIN EFG1"/>
    <property type="match status" value="1"/>
</dbReference>
<dbReference type="InterPro" id="IPR019310">
    <property type="entry name" value="Efg1"/>
</dbReference>
<dbReference type="GO" id="GO:0000462">
    <property type="term" value="P:maturation of SSU-rRNA from tricistronic rRNA transcript (SSU-rRNA, 5.8S rRNA, LSU-rRNA)"/>
    <property type="evidence" value="ECO:0007669"/>
    <property type="project" value="TreeGrafter"/>
</dbReference>
<dbReference type="PANTHER" id="PTHR33911">
    <property type="entry name" value="RRNA-PROCESSING PROTEIN EFG1"/>
    <property type="match status" value="1"/>
</dbReference>
<dbReference type="OrthoDB" id="47732at2759"/>
<comment type="similarity">
    <text evidence="2">Belongs to the EFG1 family.</text>
</comment>
<dbReference type="Pfam" id="PF10153">
    <property type="entry name" value="Efg1"/>
    <property type="match status" value="1"/>
</dbReference>
<evidence type="ECO:0000256" key="9">
    <source>
        <dbReference type="SAM" id="MobiDB-lite"/>
    </source>
</evidence>
<evidence type="ECO:0000256" key="2">
    <source>
        <dbReference type="ARBA" id="ARBA00006916"/>
    </source>
</evidence>
<evidence type="ECO:0000256" key="3">
    <source>
        <dbReference type="ARBA" id="ARBA00018689"/>
    </source>
</evidence>
<proteinExistence type="inferred from homology"/>
<feature type="coiled-coil region" evidence="8">
    <location>
        <begin position="53"/>
        <end position="111"/>
    </location>
</feature>
<evidence type="ECO:0000256" key="6">
    <source>
        <dbReference type="ARBA" id="ARBA00023054"/>
    </source>
</evidence>
<keyword evidence="5" id="KW-0698">rRNA processing</keyword>
<dbReference type="EMBL" id="PUHR01000006">
    <property type="protein sequence ID" value="KAG0671978.1"/>
    <property type="molecule type" value="Genomic_DNA"/>
</dbReference>
<reference evidence="10 11" key="1">
    <citation type="submission" date="2020-11" db="EMBL/GenBank/DDBJ databases">
        <title>Kefir isolates.</title>
        <authorList>
            <person name="Marcisauskas S."/>
            <person name="Kim Y."/>
            <person name="Blasche S."/>
        </authorList>
    </citation>
    <scope>NUCLEOTIDE SEQUENCE [LARGE SCALE GENOMIC DNA]</scope>
    <source>
        <strain evidence="10 11">OG2</strain>
    </source>
</reference>
<organism evidence="10 11">
    <name type="scientific">Maudiozyma exigua</name>
    <name type="common">Yeast</name>
    <name type="synonym">Kazachstania exigua</name>
    <dbReference type="NCBI Taxonomy" id="34358"/>
    <lineage>
        <taxon>Eukaryota</taxon>
        <taxon>Fungi</taxon>
        <taxon>Dikarya</taxon>
        <taxon>Ascomycota</taxon>
        <taxon>Saccharomycotina</taxon>
        <taxon>Saccharomycetes</taxon>
        <taxon>Saccharomycetales</taxon>
        <taxon>Saccharomycetaceae</taxon>
        <taxon>Maudiozyma</taxon>
    </lineage>
</organism>
<feature type="compositionally biased region" description="Acidic residues" evidence="9">
    <location>
        <begin position="219"/>
        <end position="231"/>
    </location>
</feature>
<dbReference type="InterPro" id="IPR050786">
    <property type="entry name" value="EFG1_rRNA-proc"/>
</dbReference>
<evidence type="ECO:0000256" key="8">
    <source>
        <dbReference type="SAM" id="Coils"/>
    </source>
</evidence>
<accession>A0A9P6WEB6</accession>
<dbReference type="GO" id="GO:0030688">
    <property type="term" value="C:preribosome, small subunit precursor"/>
    <property type="evidence" value="ECO:0007669"/>
    <property type="project" value="TreeGrafter"/>
</dbReference>
<protein>
    <recommendedName>
        <fullName evidence="3">rRNA-processing protein EFG1</fullName>
    </recommendedName>
    <alternativeName>
        <fullName evidence="4">rRNA-processing protein efg1</fullName>
    </alternativeName>
</protein>
<keyword evidence="7" id="KW-0539">Nucleus</keyword>